<dbReference type="PANTHER" id="PTHR33198:SF19">
    <property type="entry name" value="CCHC-TYPE DOMAIN-CONTAINING PROTEIN"/>
    <property type="match status" value="1"/>
</dbReference>
<dbReference type="AlphaFoldDB" id="A0A4Y2ADC4"/>
<reference evidence="1 2" key="1">
    <citation type="journal article" date="2019" name="Sci. Rep.">
        <title>Orb-weaving spider Araneus ventricosus genome elucidates the spidroin gene catalogue.</title>
        <authorList>
            <person name="Kono N."/>
            <person name="Nakamura H."/>
            <person name="Ohtoshi R."/>
            <person name="Moran D.A.P."/>
            <person name="Shinohara A."/>
            <person name="Yoshida Y."/>
            <person name="Fujiwara M."/>
            <person name="Mori M."/>
            <person name="Tomita M."/>
            <person name="Arakawa K."/>
        </authorList>
    </citation>
    <scope>NUCLEOTIDE SEQUENCE [LARGE SCALE GENOMIC DNA]</scope>
</reference>
<dbReference type="Proteomes" id="UP000499080">
    <property type="component" value="Unassembled WGS sequence"/>
</dbReference>
<evidence type="ECO:0008006" key="3">
    <source>
        <dbReference type="Google" id="ProtNLM"/>
    </source>
</evidence>
<organism evidence="1 2">
    <name type="scientific">Araneus ventricosus</name>
    <name type="common">Orbweaver spider</name>
    <name type="synonym">Epeira ventricosa</name>
    <dbReference type="NCBI Taxonomy" id="182803"/>
    <lineage>
        <taxon>Eukaryota</taxon>
        <taxon>Metazoa</taxon>
        <taxon>Ecdysozoa</taxon>
        <taxon>Arthropoda</taxon>
        <taxon>Chelicerata</taxon>
        <taxon>Arachnida</taxon>
        <taxon>Araneae</taxon>
        <taxon>Araneomorphae</taxon>
        <taxon>Entelegynae</taxon>
        <taxon>Araneoidea</taxon>
        <taxon>Araneidae</taxon>
        <taxon>Araneus</taxon>
    </lineage>
</organism>
<sequence>MKDVSQDKVKCAQILLNSIGSSNYNILAALIVPKAPTKLPYDDLLKVLENHLAPKRSCLASQHYFLSTCQKQDSSISDYVADLQHDIEECEFTVACEGSKNVSVADIFLRVQFISGIKDSWIKEHILQFELTDFNDIVDKAIALETSKIDCRELPKSHSAGLEDNNKIAKRNQELINVKTSFRNQTTNQKDLLSNYRMKTKKNFP</sequence>
<keyword evidence="2" id="KW-1185">Reference proteome</keyword>
<gene>
    <name evidence="1" type="ORF">AVEN_41748_1</name>
</gene>
<dbReference type="PANTHER" id="PTHR33198">
    <property type="entry name" value="ANK_REP_REGION DOMAIN-CONTAINING PROTEIN-RELATED"/>
    <property type="match status" value="1"/>
</dbReference>
<protein>
    <recommendedName>
        <fullName evidence="3">Retrotransposon gag domain-containing protein</fullName>
    </recommendedName>
</protein>
<evidence type="ECO:0000313" key="1">
    <source>
        <dbReference type="EMBL" id="GBL77309.1"/>
    </source>
</evidence>
<accession>A0A4Y2ADC4</accession>
<name>A0A4Y2ADC4_ARAVE</name>
<evidence type="ECO:0000313" key="2">
    <source>
        <dbReference type="Proteomes" id="UP000499080"/>
    </source>
</evidence>
<dbReference type="EMBL" id="BGPR01000012">
    <property type="protein sequence ID" value="GBL77309.1"/>
    <property type="molecule type" value="Genomic_DNA"/>
</dbReference>
<dbReference type="OrthoDB" id="8046667at2759"/>
<comment type="caution">
    <text evidence="1">The sequence shown here is derived from an EMBL/GenBank/DDBJ whole genome shotgun (WGS) entry which is preliminary data.</text>
</comment>
<proteinExistence type="predicted"/>